<dbReference type="GO" id="GO:0016491">
    <property type="term" value="F:oxidoreductase activity"/>
    <property type="evidence" value="ECO:0007669"/>
    <property type="project" value="UniProtKB-KW"/>
</dbReference>
<dbReference type="SUPFAM" id="SSF51735">
    <property type="entry name" value="NAD(P)-binding Rossmann-fold domains"/>
    <property type="match status" value="1"/>
</dbReference>
<name>A0A409YQC2_9AGAR</name>
<dbReference type="InParanoid" id="A0A409YQC2"/>
<reference evidence="4 5" key="1">
    <citation type="journal article" date="2018" name="Evol. Lett.">
        <title>Horizontal gene cluster transfer increased hallucinogenic mushroom diversity.</title>
        <authorList>
            <person name="Reynolds H.T."/>
            <person name="Vijayakumar V."/>
            <person name="Gluck-Thaler E."/>
            <person name="Korotkin H.B."/>
            <person name="Matheny P.B."/>
            <person name="Slot J.C."/>
        </authorList>
    </citation>
    <scope>NUCLEOTIDE SEQUENCE [LARGE SCALE GENOMIC DNA]</scope>
    <source>
        <strain evidence="4 5">2629</strain>
    </source>
</reference>
<dbReference type="Pfam" id="PF22685">
    <property type="entry name" value="Gal80p_C-like"/>
    <property type="match status" value="1"/>
</dbReference>
<feature type="domain" description="Gfo/Idh/MocA-like oxidoreductase N-terminal" evidence="2">
    <location>
        <begin position="5"/>
        <end position="136"/>
    </location>
</feature>
<accession>A0A409YQC2</accession>
<dbReference type="InterPro" id="IPR000683">
    <property type="entry name" value="Gfo/Idh/MocA-like_OxRdtase_N"/>
</dbReference>
<dbReference type="Gene3D" id="3.40.50.720">
    <property type="entry name" value="NAD(P)-binding Rossmann-like Domain"/>
    <property type="match status" value="1"/>
</dbReference>
<evidence type="ECO:0000259" key="3">
    <source>
        <dbReference type="Pfam" id="PF22685"/>
    </source>
</evidence>
<dbReference type="AlphaFoldDB" id="A0A409YQC2"/>
<comment type="caution">
    <text evidence="4">The sequence shown here is derived from an EMBL/GenBank/DDBJ whole genome shotgun (WGS) entry which is preliminary data.</text>
</comment>
<sequence>MPELIKVGFIGLSATGWGAQYNGPALLDPSLKDRLKLTAVSTTSPETAAASAKMYGEKAGNEVKAYHGSSARITADPDVDLVVVSVKTLLHKEVSIPVFETGLKKRVFLEWPIGRGMSETLDVANAAKKHGFTPIVGLQARCSGVVQKIKSLLDSGVIGRVISSRFIFVVPREARIWTPYANVDNGRRYSLEKKNGATPLMIAGGHQLDAFMFALGQFTSISASAAQIHPTLTLCNSTGTPTGETMASQFYDHYTFSGVLSSGVHATFILQMGVSSVPGRKTLDWVIEGDKGMIQALSETTFGGCINLASPNLYLNGEEVKVDGVKAGEWDAVGILVSQWAEVAKGSSGSCATIGDAIRLKEILEAVERSVDEGRTIKINA</sequence>
<dbReference type="PANTHER" id="PTHR43818:SF11">
    <property type="entry name" value="BCDNA.GH03377"/>
    <property type="match status" value="1"/>
</dbReference>
<dbReference type="EMBL" id="NHTK01000839">
    <property type="protein sequence ID" value="PPR05196.1"/>
    <property type="molecule type" value="Genomic_DNA"/>
</dbReference>
<evidence type="ECO:0000256" key="1">
    <source>
        <dbReference type="ARBA" id="ARBA00023002"/>
    </source>
</evidence>
<dbReference type="GO" id="GO:0000166">
    <property type="term" value="F:nucleotide binding"/>
    <property type="evidence" value="ECO:0007669"/>
    <property type="project" value="InterPro"/>
</dbReference>
<keyword evidence="1" id="KW-0560">Oxidoreductase</keyword>
<dbReference type="Proteomes" id="UP000284842">
    <property type="component" value="Unassembled WGS sequence"/>
</dbReference>
<dbReference type="Gene3D" id="3.30.360.10">
    <property type="entry name" value="Dihydrodipicolinate Reductase, domain 2"/>
    <property type="match status" value="1"/>
</dbReference>
<dbReference type="InterPro" id="IPR050463">
    <property type="entry name" value="Gfo/Idh/MocA_oxidrdct_glycsds"/>
</dbReference>
<feature type="domain" description="Gal80p-like C-terminal" evidence="3">
    <location>
        <begin position="146"/>
        <end position="295"/>
    </location>
</feature>
<keyword evidence="5" id="KW-1185">Reference proteome</keyword>
<gene>
    <name evidence="4" type="ORF">CVT24_010296</name>
</gene>
<dbReference type="InterPro" id="IPR036291">
    <property type="entry name" value="NAD(P)-bd_dom_sf"/>
</dbReference>
<dbReference type="PANTHER" id="PTHR43818">
    <property type="entry name" value="BCDNA.GH03377"/>
    <property type="match status" value="1"/>
</dbReference>
<evidence type="ECO:0000313" key="5">
    <source>
        <dbReference type="Proteomes" id="UP000284842"/>
    </source>
</evidence>
<dbReference type="STRING" id="181874.A0A409YQC2"/>
<protein>
    <submittedName>
        <fullName evidence="4">Uncharacterized protein</fullName>
    </submittedName>
</protein>
<organism evidence="4 5">
    <name type="scientific">Panaeolus cyanescens</name>
    <dbReference type="NCBI Taxonomy" id="181874"/>
    <lineage>
        <taxon>Eukaryota</taxon>
        <taxon>Fungi</taxon>
        <taxon>Dikarya</taxon>
        <taxon>Basidiomycota</taxon>
        <taxon>Agaricomycotina</taxon>
        <taxon>Agaricomycetes</taxon>
        <taxon>Agaricomycetidae</taxon>
        <taxon>Agaricales</taxon>
        <taxon>Agaricineae</taxon>
        <taxon>Galeropsidaceae</taxon>
        <taxon>Panaeolus</taxon>
    </lineage>
</organism>
<evidence type="ECO:0000313" key="4">
    <source>
        <dbReference type="EMBL" id="PPR05196.1"/>
    </source>
</evidence>
<dbReference type="OrthoDB" id="64915at2759"/>
<dbReference type="Pfam" id="PF01408">
    <property type="entry name" value="GFO_IDH_MocA"/>
    <property type="match status" value="1"/>
</dbReference>
<evidence type="ECO:0000259" key="2">
    <source>
        <dbReference type="Pfam" id="PF01408"/>
    </source>
</evidence>
<dbReference type="SUPFAM" id="SSF55347">
    <property type="entry name" value="Glyceraldehyde-3-phosphate dehydrogenase-like, C-terminal domain"/>
    <property type="match status" value="1"/>
</dbReference>
<proteinExistence type="predicted"/>
<dbReference type="FunCoup" id="A0A409YQC2">
    <property type="interactions" value="26"/>
</dbReference>
<dbReference type="InterPro" id="IPR055080">
    <property type="entry name" value="Gal80p-like_C"/>
</dbReference>